<feature type="region of interest" description="Disordered" evidence="1">
    <location>
        <begin position="217"/>
        <end position="313"/>
    </location>
</feature>
<sequence length="540" mass="58231">MSSHVVVVSPDVKRVSVKVNPGTYMFDVLEEACKKLNLQVDKWSLKHQKNVINLSDQFRITRLTPGAKLELVATSKTTSVVNVALKLPEAEAKAIPNGRLMEKFRSNTTLWKMLRQFESKGSPSGHTLNFTDRGIPQTSNGTQAGSGQLFYEMPSLRIMSREISTLADFQKTLSQLGLTSGSHMIQLSFKSTDKTLNDAMQEISQFFKEEEKEEVKEKSAVAEASSVQTSSLLDTPNPEGFDSTSLQAPMIANTGAVAPGSSQGVQPTQSNAFPGAGQVDGGASQSAGAMEVDDANTQPQPDEEEFRVPSPDHSNLQPVGIFSAPTNATPAAALVDIPDSVYTPTIAHAQAHQQNLQANAVNKRLKSDAELAAQAQAEEAKAAAVKKIDVKVRFPDETSAQWNFGPKDTGATIYKAVRGVMANDTATFKLVLPGVSHPLNVIKDEDGVKHNLVRGYKMSGRVLVNLVWGDAVTQNVKKAPFLKDSFANQARKVELPKAPQEEEEATDNSPAPVAAPQSKSSDSGGTRNKVPKWLKGLSKK</sequence>
<dbReference type="EMBL" id="JAWRVE010000255">
    <property type="protein sequence ID" value="KAL1846885.1"/>
    <property type="molecule type" value="Genomic_DNA"/>
</dbReference>
<accession>A0ABR3VWI5</accession>
<dbReference type="PANTHER" id="PTHR46467:SF1">
    <property type="entry name" value="TETHER CONTAINING UBX DOMAIN FOR GLUT4"/>
    <property type="match status" value="1"/>
</dbReference>
<evidence type="ECO:0000313" key="3">
    <source>
        <dbReference type="EMBL" id="KAL1846885.1"/>
    </source>
</evidence>
<feature type="domain" description="TUG ubiquitin-like" evidence="2">
    <location>
        <begin position="8"/>
        <end position="71"/>
    </location>
</feature>
<dbReference type="SUPFAM" id="SSF54236">
    <property type="entry name" value="Ubiquitin-like"/>
    <property type="match status" value="2"/>
</dbReference>
<dbReference type="Gene3D" id="3.10.20.90">
    <property type="entry name" value="Phosphatidylinositol 3-kinase Catalytic Subunit, Chain A, domain 1"/>
    <property type="match status" value="1"/>
</dbReference>
<dbReference type="CDD" id="cd16105">
    <property type="entry name" value="Ubl_ASPSCR1_like"/>
    <property type="match status" value="1"/>
</dbReference>
<gene>
    <name evidence="3" type="ORF">Daus18300_014109</name>
</gene>
<reference evidence="3 4" key="1">
    <citation type="journal article" date="2024" name="IMA Fungus">
        <title>IMA Genome - F19 : A genome assembly and annotation guide to empower mycologists, including annotated draft genome sequences of Ceratocystis pirilliformis, Diaporthe australafricana, Fusarium ophioides, Paecilomyces lecythidis, and Sporothrix stenoceras.</title>
        <authorList>
            <person name="Aylward J."/>
            <person name="Wilson A.M."/>
            <person name="Visagie C.M."/>
            <person name="Spraker J."/>
            <person name="Barnes I."/>
            <person name="Buitendag C."/>
            <person name="Ceriani C."/>
            <person name="Del Mar Angel L."/>
            <person name="du Plessis D."/>
            <person name="Fuchs T."/>
            <person name="Gasser K."/>
            <person name="Kramer D."/>
            <person name="Li W."/>
            <person name="Munsamy K."/>
            <person name="Piso A."/>
            <person name="Price J.L."/>
            <person name="Sonnekus B."/>
            <person name="Thomas C."/>
            <person name="van der Nest A."/>
            <person name="van Dijk A."/>
            <person name="van Heerden A."/>
            <person name="van Vuuren N."/>
            <person name="Yilmaz N."/>
            <person name="Duong T.A."/>
            <person name="van der Merwe N.A."/>
            <person name="Wingfield M.J."/>
            <person name="Wingfield B.D."/>
        </authorList>
    </citation>
    <scope>NUCLEOTIDE SEQUENCE [LARGE SCALE GENOMIC DNA]</scope>
    <source>
        <strain evidence="3 4">CMW 18300</strain>
    </source>
</reference>
<name>A0ABR3VWI5_9PEZI</name>
<dbReference type="CDD" id="cd17075">
    <property type="entry name" value="UBX1_UBXN9"/>
    <property type="match status" value="1"/>
</dbReference>
<feature type="compositionally biased region" description="Polar residues" evidence="1">
    <location>
        <begin position="517"/>
        <end position="526"/>
    </location>
</feature>
<dbReference type="InterPro" id="IPR021569">
    <property type="entry name" value="TUG-UBL1"/>
</dbReference>
<feature type="compositionally biased region" description="Polar residues" evidence="1">
    <location>
        <begin position="260"/>
        <end position="272"/>
    </location>
</feature>
<keyword evidence="4" id="KW-1185">Reference proteome</keyword>
<proteinExistence type="predicted"/>
<comment type="caution">
    <text evidence="3">The sequence shown here is derived from an EMBL/GenBank/DDBJ whole genome shotgun (WGS) entry which is preliminary data.</text>
</comment>
<feature type="region of interest" description="Disordered" evidence="1">
    <location>
        <begin position="494"/>
        <end position="540"/>
    </location>
</feature>
<protein>
    <recommendedName>
        <fullName evidence="2">TUG ubiquitin-like domain-containing protein</fullName>
    </recommendedName>
</protein>
<dbReference type="InterPro" id="IPR029071">
    <property type="entry name" value="Ubiquitin-like_domsf"/>
</dbReference>
<dbReference type="Pfam" id="PF11470">
    <property type="entry name" value="TUG-UBL1"/>
    <property type="match status" value="1"/>
</dbReference>
<dbReference type="InterPro" id="IPR059238">
    <property type="entry name" value="UBX1_UBXN9"/>
</dbReference>
<evidence type="ECO:0000256" key="1">
    <source>
        <dbReference type="SAM" id="MobiDB-lite"/>
    </source>
</evidence>
<feature type="compositionally biased region" description="Basic residues" evidence="1">
    <location>
        <begin position="529"/>
        <end position="540"/>
    </location>
</feature>
<evidence type="ECO:0000259" key="2">
    <source>
        <dbReference type="Pfam" id="PF11470"/>
    </source>
</evidence>
<organism evidence="3 4">
    <name type="scientific">Diaporthe australafricana</name>
    <dbReference type="NCBI Taxonomy" id="127596"/>
    <lineage>
        <taxon>Eukaryota</taxon>
        <taxon>Fungi</taxon>
        <taxon>Dikarya</taxon>
        <taxon>Ascomycota</taxon>
        <taxon>Pezizomycotina</taxon>
        <taxon>Sordariomycetes</taxon>
        <taxon>Sordariomycetidae</taxon>
        <taxon>Diaporthales</taxon>
        <taxon>Diaporthaceae</taxon>
        <taxon>Diaporthe</taxon>
    </lineage>
</organism>
<evidence type="ECO:0000313" key="4">
    <source>
        <dbReference type="Proteomes" id="UP001583177"/>
    </source>
</evidence>
<dbReference type="Proteomes" id="UP001583177">
    <property type="component" value="Unassembled WGS sequence"/>
</dbReference>
<dbReference type="PANTHER" id="PTHR46467">
    <property type="entry name" value="TETHER CONTAINING UBX DOMAIN FOR GLUT4"/>
    <property type="match status" value="1"/>
</dbReference>